<evidence type="ECO:0000313" key="3">
    <source>
        <dbReference type="EMBL" id="NKX52632.1"/>
    </source>
</evidence>
<feature type="transmembrane region" description="Helical" evidence="2">
    <location>
        <begin position="91"/>
        <end position="117"/>
    </location>
</feature>
<dbReference type="InterPro" id="IPR010178">
    <property type="entry name" value="Lit"/>
</dbReference>
<feature type="region of interest" description="Disordered" evidence="1">
    <location>
        <begin position="1"/>
        <end position="79"/>
    </location>
</feature>
<feature type="transmembrane region" description="Helical" evidence="2">
    <location>
        <begin position="181"/>
        <end position="204"/>
    </location>
</feature>
<organism evidence="3 4">
    <name type="scientific">Arthrobacter deserti</name>
    <dbReference type="NCBI Taxonomy" id="1742687"/>
    <lineage>
        <taxon>Bacteria</taxon>
        <taxon>Bacillati</taxon>
        <taxon>Actinomycetota</taxon>
        <taxon>Actinomycetes</taxon>
        <taxon>Micrococcales</taxon>
        <taxon>Micrococcaceae</taxon>
        <taxon>Arthrobacter</taxon>
    </lineage>
</organism>
<keyword evidence="4" id="KW-1185">Reference proteome</keyword>
<sequence length="234" mass="24523">MSDQERNPAGGGNPRRMDEALTMPMRQPRRLPDLGAYGAGPDGAVPDGAAAGTGAGTDRPAGSGPRSAGRRAAAREEAVNARPRGGRFCQVLLAVVFPFLLLIGAVRLVCTPLFLWAEYHRPGFPADSFGFSTEDRMTNGSYVMDYLLNWAGPRYLGDLKGPSGEPLFLAGEVSHMADVKAVITAAFLAGALLLLVAAACLLYLRRNCPGGIRRGLFAGSAATLVLVLVLGVLG</sequence>
<keyword evidence="2" id="KW-1133">Transmembrane helix</keyword>
<accession>A0ABX1JTK6</accession>
<dbReference type="EMBL" id="JAAZSR010000635">
    <property type="protein sequence ID" value="NKX52632.1"/>
    <property type="molecule type" value="Genomic_DNA"/>
</dbReference>
<keyword evidence="2" id="KW-0472">Membrane</keyword>
<comment type="caution">
    <text evidence="3">The sequence shown here is derived from an EMBL/GenBank/DDBJ whole genome shotgun (WGS) entry which is preliminary data.</text>
</comment>
<gene>
    <name evidence="3" type="ORF">HER39_19060</name>
</gene>
<feature type="non-terminal residue" evidence="3">
    <location>
        <position position="234"/>
    </location>
</feature>
<evidence type="ECO:0000256" key="1">
    <source>
        <dbReference type="SAM" id="MobiDB-lite"/>
    </source>
</evidence>
<protein>
    <submittedName>
        <fullName evidence="3">DUF1461 domain-containing protein</fullName>
    </submittedName>
</protein>
<dbReference type="Pfam" id="PF07314">
    <property type="entry name" value="Lit"/>
    <property type="match status" value="1"/>
</dbReference>
<feature type="transmembrane region" description="Helical" evidence="2">
    <location>
        <begin position="216"/>
        <end position="233"/>
    </location>
</feature>
<reference evidence="3 4" key="1">
    <citation type="submission" date="2020-04" db="EMBL/GenBank/DDBJ databases">
        <authorList>
            <person name="Liu S."/>
        </authorList>
    </citation>
    <scope>NUCLEOTIDE SEQUENCE [LARGE SCALE GENOMIC DNA]</scope>
    <source>
        <strain evidence="3 4">CGMCC 1.15091</strain>
    </source>
</reference>
<keyword evidence="2" id="KW-0812">Transmembrane</keyword>
<name>A0ABX1JTK6_9MICC</name>
<evidence type="ECO:0000313" key="4">
    <source>
        <dbReference type="Proteomes" id="UP000523795"/>
    </source>
</evidence>
<dbReference type="Proteomes" id="UP000523795">
    <property type="component" value="Unassembled WGS sequence"/>
</dbReference>
<feature type="compositionally biased region" description="Low complexity" evidence="1">
    <location>
        <begin position="42"/>
        <end position="71"/>
    </location>
</feature>
<proteinExistence type="predicted"/>
<evidence type="ECO:0000256" key="2">
    <source>
        <dbReference type="SAM" id="Phobius"/>
    </source>
</evidence>